<dbReference type="EMBL" id="LCSD01000005">
    <property type="protein sequence ID" value="KKW47818.1"/>
    <property type="molecule type" value="Genomic_DNA"/>
</dbReference>
<comment type="caution">
    <text evidence="2">The sequence shown here is derived from an EMBL/GenBank/DDBJ whole genome shotgun (WGS) entry which is preliminary data.</text>
</comment>
<proteinExistence type="predicted"/>
<dbReference type="Proteomes" id="UP000034789">
    <property type="component" value="Unassembled WGS sequence"/>
</dbReference>
<feature type="region of interest" description="Disordered" evidence="1">
    <location>
        <begin position="383"/>
        <end position="456"/>
    </location>
</feature>
<gene>
    <name evidence="2" type="ORF">UY98_C0005G0005</name>
</gene>
<evidence type="ECO:0000256" key="1">
    <source>
        <dbReference type="SAM" id="MobiDB-lite"/>
    </source>
</evidence>
<organism evidence="2 3">
    <name type="scientific">Candidatus Kaiserbacteria bacterium GW2011_GWA2_58_9</name>
    <dbReference type="NCBI Taxonomy" id="1618672"/>
    <lineage>
        <taxon>Bacteria</taxon>
        <taxon>Candidatus Kaiseribacteriota</taxon>
    </lineage>
</organism>
<sequence length="456" mass="47874">MFLSKAACSKSPATAPSCFSSTRKVFNIIQWRRWRIPSAARYNERMRFGLAILSVMAVFVAAHAQAKAAPGSLKDCVPAGYTEVRTYGSVAGADNSKNYWISSAKSGVPNTAISQLSKCSDQRVSIRTNYPNCKLGSSCYVRIAIKTTRACCSVADLQKYGCGTGQTPPTLAYEDTFQGGPDIVRSKCDPSLPGDISASAENKSADPLKRNTIRLAVRAFKPDVSPAAPPIGPPVTRGIIVAFTDPEAKTREVLAGGGMDPAKAAAIASDRAKTALVQEIIRAGRSGDAEGAERLAREYPELNLTPTDVKKLADVDPAKIPAAAAPPAREGIAPHTFGPGAVPAGSAYAGYSMSSSNRGASPFANVSAFGSIFSLFSGLFSRQGAAPPSVQPPSSRPVSGFLPSPQGMPPPRFSPAATRVPGRSSRARRRLPARGISASNAGAHPERRSSARRRPS</sequence>
<reference evidence="2 3" key="1">
    <citation type="journal article" date="2015" name="Nature">
        <title>rRNA introns, odd ribosomes, and small enigmatic genomes across a large radiation of phyla.</title>
        <authorList>
            <person name="Brown C.T."/>
            <person name="Hug L.A."/>
            <person name="Thomas B.C."/>
            <person name="Sharon I."/>
            <person name="Castelle C.J."/>
            <person name="Singh A."/>
            <person name="Wilkins M.J."/>
            <person name="Williams K.H."/>
            <person name="Banfield J.F."/>
        </authorList>
    </citation>
    <scope>NUCLEOTIDE SEQUENCE [LARGE SCALE GENOMIC DNA]</scope>
</reference>
<accession>A0A0G1YWI1</accession>
<protein>
    <submittedName>
        <fullName evidence="2">Uncharacterized protein</fullName>
    </submittedName>
</protein>
<evidence type="ECO:0000313" key="2">
    <source>
        <dbReference type="EMBL" id="KKW47818.1"/>
    </source>
</evidence>
<evidence type="ECO:0000313" key="3">
    <source>
        <dbReference type="Proteomes" id="UP000034789"/>
    </source>
</evidence>
<name>A0A0G1YWI1_9BACT</name>
<dbReference type="AlphaFoldDB" id="A0A0G1YWI1"/>